<dbReference type="Proteomes" id="UP000290572">
    <property type="component" value="Unassembled WGS sequence"/>
</dbReference>
<feature type="region of interest" description="Disordered" evidence="1">
    <location>
        <begin position="108"/>
        <end position="131"/>
    </location>
</feature>
<organism evidence="2 3">
    <name type="scientific">Labeo rohita</name>
    <name type="common">Indian major carp</name>
    <name type="synonym">Cyprinus rohita</name>
    <dbReference type="NCBI Taxonomy" id="84645"/>
    <lineage>
        <taxon>Eukaryota</taxon>
        <taxon>Metazoa</taxon>
        <taxon>Chordata</taxon>
        <taxon>Craniata</taxon>
        <taxon>Vertebrata</taxon>
        <taxon>Euteleostomi</taxon>
        <taxon>Actinopterygii</taxon>
        <taxon>Neopterygii</taxon>
        <taxon>Teleostei</taxon>
        <taxon>Ostariophysi</taxon>
        <taxon>Cypriniformes</taxon>
        <taxon>Cyprinidae</taxon>
        <taxon>Labeoninae</taxon>
        <taxon>Labeonini</taxon>
        <taxon>Labeo</taxon>
    </lineage>
</organism>
<feature type="compositionally biased region" description="Basic and acidic residues" evidence="1">
    <location>
        <begin position="31"/>
        <end position="49"/>
    </location>
</feature>
<evidence type="ECO:0000256" key="1">
    <source>
        <dbReference type="SAM" id="MobiDB-lite"/>
    </source>
</evidence>
<name>A0A498M9L3_LABRO</name>
<evidence type="ECO:0000313" key="3">
    <source>
        <dbReference type="Proteomes" id="UP000290572"/>
    </source>
</evidence>
<protein>
    <submittedName>
        <fullName evidence="2">SRSF kinase 2-like protein</fullName>
    </submittedName>
</protein>
<keyword evidence="2" id="KW-0808">Transferase</keyword>
<accession>A0A498M9L3</accession>
<evidence type="ECO:0000313" key="2">
    <source>
        <dbReference type="EMBL" id="RXN17471.1"/>
    </source>
</evidence>
<feature type="region of interest" description="Disordered" evidence="1">
    <location>
        <begin position="1"/>
        <end position="49"/>
    </location>
</feature>
<feature type="compositionally biased region" description="Basic and acidic residues" evidence="1">
    <location>
        <begin position="1"/>
        <end position="20"/>
    </location>
</feature>
<reference evidence="2 3" key="1">
    <citation type="submission" date="2018-03" db="EMBL/GenBank/DDBJ databases">
        <title>Draft genome sequence of Rohu Carp (Labeo rohita).</title>
        <authorList>
            <person name="Das P."/>
            <person name="Kushwaha B."/>
            <person name="Joshi C.G."/>
            <person name="Kumar D."/>
            <person name="Nagpure N.S."/>
            <person name="Sahoo L."/>
            <person name="Das S.P."/>
            <person name="Bit A."/>
            <person name="Patnaik S."/>
            <person name="Meher P.K."/>
            <person name="Jayasankar P."/>
            <person name="Koringa P.G."/>
            <person name="Patel N.V."/>
            <person name="Hinsu A.T."/>
            <person name="Kumar R."/>
            <person name="Pandey M."/>
            <person name="Agarwal S."/>
            <person name="Srivastava S."/>
            <person name="Singh M."/>
            <person name="Iquebal M.A."/>
            <person name="Jaiswal S."/>
            <person name="Angadi U.B."/>
            <person name="Kumar N."/>
            <person name="Raza M."/>
            <person name="Shah T.M."/>
            <person name="Rai A."/>
            <person name="Jena J.K."/>
        </authorList>
    </citation>
    <scope>NUCLEOTIDE SEQUENCE [LARGE SCALE GENOMIC DNA]</scope>
    <source>
        <strain evidence="2">DASCIFA01</strain>
        <tissue evidence="2">Testis</tissue>
    </source>
</reference>
<dbReference type="EMBL" id="QBIY01012744">
    <property type="protein sequence ID" value="RXN17471.1"/>
    <property type="molecule type" value="Genomic_DNA"/>
</dbReference>
<keyword evidence="2" id="KW-0418">Kinase</keyword>
<sequence length="131" mass="14738">MPERASAEVTRRKEERDPDWRNNIMSSRKGCRNETEGALKCGGEQRDAHTERRLVFPPAGEQIPPPAPSSGAARCAHRSVIVQRCRRQRDRQRVGASRFFAVIQETTAAEDEHQRTATAGETNRKAAGRRC</sequence>
<comment type="caution">
    <text evidence="2">The sequence shown here is derived from an EMBL/GenBank/DDBJ whole genome shotgun (WGS) entry which is preliminary data.</text>
</comment>
<dbReference type="GO" id="GO:0016301">
    <property type="term" value="F:kinase activity"/>
    <property type="evidence" value="ECO:0007669"/>
    <property type="project" value="UniProtKB-KW"/>
</dbReference>
<dbReference type="AlphaFoldDB" id="A0A498M9L3"/>
<proteinExistence type="predicted"/>
<gene>
    <name evidence="2" type="ORF">ROHU_026872</name>
</gene>
<keyword evidence="3" id="KW-1185">Reference proteome</keyword>